<keyword evidence="2" id="KW-1185">Reference proteome</keyword>
<comment type="caution">
    <text evidence="1">The sequence shown here is derived from an EMBL/GenBank/DDBJ whole genome shotgun (WGS) entry which is preliminary data.</text>
</comment>
<dbReference type="Proteomes" id="UP001642484">
    <property type="component" value="Unassembled WGS sequence"/>
</dbReference>
<sequence length="1122" mass="126056">MTLDDVSPLQLKLRDWMSKAYEVRHGTDEQLPWPLSDGGSLLEICKRCWGDSKVLLADSLAFVKKVGLLPVSATVNDFEQAFMKTKDGCGEFLAVRLPDMDLDHVSSEFALYLFDDGGMKAIGAALAWVGCVYALGAESEESLRHPRLVSLVRDLLHIPTLCKMQDDDPLTSSIRRIASQNIDAKKLPVSSFEWSEVLLRVSEASCAAEAIRRYNSMPEVDTGEKSASGTVMIDAKKTYAIKHWMEKCCNEARTVVYESLQDSPFPYGPWGEQLSLMPQLFLQSTAEQSCTGDSALAPLAHEESVSVNWALPLTEWAQTMLFRRIKVAFDRATAIIFDVRDKKKYRMKSEELVSLRNLCSFWSQVRSFCMTRIADFETFEKKLLNGSAMDDQFGEVMTACPRQFATSMMPMFQVQAACDLKRQEETSTMEAEQQRAELRAARWKYFQSALARDQKQLSLVSAAPDKIEKLRHRKEMNFRVEQAKVGEKVVLSFCEKYLRCRLVKQMEHFHEALHEFRSYVANDCGVPVTEVHIVGFTDLNVPLANSKERVQELMAAIAAMNDIAPNKHCAVVELADCPKKSSKRGLFDEEKDLLEELWQLKQQGDFRWILPWEVQPAAEGHSSRRRWSSGRVVVNKDAEETNIFTTSAELVLAGRPLTEQKIFIPLSKDLVLPESLEAHEDLRTAERQRPSPEAIHAQKGSERYMALIRFILSIPGAGFGKSPVIIVNLTGYVEEMGLAVLQHRLNKSTFGAFSCENLRYLSVSWIGKDTFGHSRLQREVLTAWLQKKLDYGSEYADVAPQLTSEEIKTIPGGEAFFQGMDTLKWEVLQRENSRMVIKPDEHRYWAAQTGEISETYKNLKAEHERLLDTMPGVGAPFSDGCQAGEVEQEPSTEATSLTTKDSLDALKEAEGIEFQTASEVSGIQLLLTKSKQVWIMATDKDRQLNKHTQLGGFGAGSYCKSVDCGEGLSWKLDLGDRTTVQVDETSIRENTPTGAVATMTLYSLLIQLERTKGVTSHKLSYFKVTRKDDVEAGSDAFLVEQTEQMKFKIQPPKDDAKLNCKHFFGKCVAAVEHEAGSHLIAKMFRLRFEPVGLSLKLQKPYVVSSVSISLSKGKPVKVADSP</sequence>
<dbReference type="EMBL" id="CAXAMN010022940">
    <property type="protein sequence ID" value="CAK9073922.1"/>
    <property type="molecule type" value="Genomic_DNA"/>
</dbReference>
<reference evidence="1 2" key="1">
    <citation type="submission" date="2024-02" db="EMBL/GenBank/DDBJ databases">
        <authorList>
            <person name="Chen Y."/>
            <person name="Shah S."/>
            <person name="Dougan E. K."/>
            <person name="Thang M."/>
            <person name="Chan C."/>
        </authorList>
    </citation>
    <scope>NUCLEOTIDE SEQUENCE [LARGE SCALE GENOMIC DNA]</scope>
</reference>
<protein>
    <submittedName>
        <fullName evidence="1">Uncharacterized protein</fullName>
    </submittedName>
</protein>
<evidence type="ECO:0000313" key="1">
    <source>
        <dbReference type="EMBL" id="CAK9073922.1"/>
    </source>
</evidence>
<proteinExistence type="predicted"/>
<evidence type="ECO:0000313" key="2">
    <source>
        <dbReference type="Proteomes" id="UP001642484"/>
    </source>
</evidence>
<organism evidence="1 2">
    <name type="scientific">Durusdinium trenchii</name>
    <dbReference type="NCBI Taxonomy" id="1381693"/>
    <lineage>
        <taxon>Eukaryota</taxon>
        <taxon>Sar</taxon>
        <taxon>Alveolata</taxon>
        <taxon>Dinophyceae</taxon>
        <taxon>Suessiales</taxon>
        <taxon>Symbiodiniaceae</taxon>
        <taxon>Durusdinium</taxon>
    </lineage>
</organism>
<name>A0ABP0PFR5_9DINO</name>
<accession>A0ABP0PFR5</accession>
<gene>
    <name evidence="1" type="ORF">CCMP2556_LOCUS36426</name>
</gene>